<protein>
    <submittedName>
        <fullName evidence="1">Predicted protein</fullName>
    </submittedName>
</protein>
<evidence type="ECO:0000313" key="2">
    <source>
        <dbReference type="Proteomes" id="UP000001194"/>
    </source>
</evidence>
<name>B0E225_LACBS</name>
<dbReference type="AlphaFoldDB" id="B0E225"/>
<organism evidence="2">
    <name type="scientific">Laccaria bicolor (strain S238N-H82 / ATCC MYA-4686)</name>
    <name type="common">Bicoloured deceiver</name>
    <name type="synonym">Laccaria laccata var. bicolor</name>
    <dbReference type="NCBI Taxonomy" id="486041"/>
    <lineage>
        <taxon>Eukaryota</taxon>
        <taxon>Fungi</taxon>
        <taxon>Dikarya</taxon>
        <taxon>Basidiomycota</taxon>
        <taxon>Agaricomycotina</taxon>
        <taxon>Agaricomycetes</taxon>
        <taxon>Agaricomycetidae</taxon>
        <taxon>Agaricales</taxon>
        <taxon>Agaricineae</taxon>
        <taxon>Hydnangiaceae</taxon>
        <taxon>Laccaria</taxon>
    </lineage>
</organism>
<dbReference type="HOGENOM" id="CLU_1540325_0_0_1"/>
<dbReference type="InParanoid" id="B0E225"/>
<accession>B0E225</accession>
<dbReference type="RefSeq" id="XP_001890253.1">
    <property type="nucleotide sequence ID" value="XM_001890218.1"/>
</dbReference>
<reference evidence="1 2" key="1">
    <citation type="journal article" date="2008" name="Nature">
        <title>The genome of Laccaria bicolor provides insights into mycorrhizal symbiosis.</title>
        <authorList>
            <person name="Martin F."/>
            <person name="Aerts A."/>
            <person name="Ahren D."/>
            <person name="Brun A."/>
            <person name="Danchin E.G.J."/>
            <person name="Duchaussoy F."/>
            <person name="Gibon J."/>
            <person name="Kohler A."/>
            <person name="Lindquist E."/>
            <person name="Pereda V."/>
            <person name="Salamov A."/>
            <person name="Shapiro H.J."/>
            <person name="Wuyts J."/>
            <person name="Blaudez D."/>
            <person name="Buee M."/>
            <person name="Brokstein P."/>
            <person name="Canbaeck B."/>
            <person name="Cohen D."/>
            <person name="Courty P.E."/>
            <person name="Coutinho P.M."/>
            <person name="Delaruelle C."/>
            <person name="Detter J.C."/>
            <person name="Deveau A."/>
            <person name="DiFazio S."/>
            <person name="Duplessis S."/>
            <person name="Fraissinet-Tachet L."/>
            <person name="Lucic E."/>
            <person name="Frey-Klett P."/>
            <person name="Fourrey C."/>
            <person name="Feussner I."/>
            <person name="Gay G."/>
            <person name="Grimwood J."/>
            <person name="Hoegger P.J."/>
            <person name="Jain P."/>
            <person name="Kilaru S."/>
            <person name="Labbe J."/>
            <person name="Lin Y.C."/>
            <person name="Legue V."/>
            <person name="Le Tacon F."/>
            <person name="Marmeisse R."/>
            <person name="Melayah D."/>
            <person name="Montanini B."/>
            <person name="Muratet M."/>
            <person name="Nehls U."/>
            <person name="Niculita-Hirzel H."/>
            <person name="Oudot-Le Secq M.P."/>
            <person name="Peter M."/>
            <person name="Quesneville H."/>
            <person name="Rajashekar B."/>
            <person name="Reich M."/>
            <person name="Rouhier N."/>
            <person name="Schmutz J."/>
            <person name="Yin T."/>
            <person name="Chalot M."/>
            <person name="Henrissat B."/>
            <person name="Kuees U."/>
            <person name="Lucas S."/>
            <person name="Van de Peer Y."/>
            <person name="Podila G.K."/>
            <person name="Polle A."/>
            <person name="Pukkila P.J."/>
            <person name="Richardson P.M."/>
            <person name="Rouze P."/>
            <person name="Sanders I.R."/>
            <person name="Stajich J.E."/>
            <person name="Tunlid A."/>
            <person name="Tuskan G."/>
            <person name="Grigoriev I.V."/>
        </authorList>
    </citation>
    <scope>NUCLEOTIDE SEQUENCE [LARGE SCALE GENOMIC DNA]</scope>
    <source>
        <strain evidence="2">S238N-H82 / ATCC MYA-4686</strain>
    </source>
</reference>
<dbReference type="EMBL" id="DS547173">
    <property type="protein sequence ID" value="EDQ99120.1"/>
    <property type="molecule type" value="Genomic_DNA"/>
</dbReference>
<dbReference type="Proteomes" id="UP000001194">
    <property type="component" value="Unassembled WGS sequence"/>
</dbReference>
<dbReference type="GeneID" id="6085896"/>
<sequence length="174" mass="19757">MPYQDGYPNGLETAETVQNVKLFDGEASRDQRTTDIRQDRTVDSQSKYFKDTNPVKNARRISKRKWQEKLLQKPRPKQCWAICLCLKITCQASDLKASNYILSLGLAGRTSTHINIFHPLSDSIMSNLMSESHCVVDRVECAAHALMQWCHGRLDLGQKGQAEMLRNQCISGVE</sequence>
<dbReference type="KEGG" id="lbc:LACBIDRAFT_335345"/>
<keyword evidence="2" id="KW-1185">Reference proteome</keyword>
<evidence type="ECO:0000313" key="1">
    <source>
        <dbReference type="EMBL" id="EDQ99120.1"/>
    </source>
</evidence>
<proteinExistence type="predicted"/>
<gene>
    <name evidence="1" type="ORF">LACBIDRAFT_335345</name>
</gene>